<evidence type="ECO:0000256" key="2">
    <source>
        <dbReference type="SAM" id="SignalP"/>
    </source>
</evidence>
<protein>
    <recommendedName>
        <fullName evidence="3">Yeast cell wall synthesis Kre9/Knh1-like N-terminal domain-containing protein</fullName>
    </recommendedName>
</protein>
<dbReference type="EMBL" id="VDMD01000029">
    <property type="protein sequence ID" value="TRM59245.1"/>
    <property type="molecule type" value="Genomic_DNA"/>
</dbReference>
<feature type="signal peptide" evidence="2">
    <location>
        <begin position="1"/>
        <end position="19"/>
    </location>
</feature>
<dbReference type="AlphaFoldDB" id="A0A550C362"/>
<comment type="caution">
    <text evidence="4">The sequence shown here is derived from an EMBL/GenBank/DDBJ whole genome shotgun (WGS) entry which is preliminary data.</text>
</comment>
<reference evidence="4 5" key="1">
    <citation type="journal article" date="2019" name="New Phytol.">
        <title>Comparative genomics reveals unique wood-decay strategies and fruiting body development in the Schizophyllaceae.</title>
        <authorList>
            <person name="Almasi E."/>
            <person name="Sahu N."/>
            <person name="Krizsan K."/>
            <person name="Balint B."/>
            <person name="Kovacs G.M."/>
            <person name="Kiss B."/>
            <person name="Cseklye J."/>
            <person name="Drula E."/>
            <person name="Henrissat B."/>
            <person name="Nagy I."/>
            <person name="Chovatia M."/>
            <person name="Adam C."/>
            <person name="LaButti K."/>
            <person name="Lipzen A."/>
            <person name="Riley R."/>
            <person name="Grigoriev I.V."/>
            <person name="Nagy L.G."/>
        </authorList>
    </citation>
    <scope>NUCLEOTIDE SEQUENCE [LARGE SCALE GENOMIC DNA]</scope>
    <source>
        <strain evidence="4 5">NL-1724</strain>
    </source>
</reference>
<evidence type="ECO:0000313" key="4">
    <source>
        <dbReference type="EMBL" id="TRM59245.1"/>
    </source>
</evidence>
<keyword evidence="5" id="KW-1185">Reference proteome</keyword>
<dbReference type="Pfam" id="PF10342">
    <property type="entry name" value="Kre9_KNH"/>
    <property type="match status" value="1"/>
</dbReference>
<feature type="chain" id="PRO_5021811228" description="Yeast cell wall synthesis Kre9/Knh1-like N-terminal domain-containing protein" evidence="2">
    <location>
        <begin position="20"/>
        <end position="142"/>
    </location>
</feature>
<evidence type="ECO:0000313" key="5">
    <source>
        <dbReference type="Proteomes" id="UP000320762"/>
    </source>
</evidence>
<sequence>MQFALFTSVVLSALAAVRAAPVDAIGGNSLIVWSPKITSPTADTVWTAGQQYNVTWETNDAPETISNEASVMLGHKEALMSDQVLADGFDLRAGYVTVTAPDVKTGKYFVDLFGDSGNWSPDFKIDNADKPAGIFDWLTGRE</sequence>
<evidence type="ECO:0000256" key="1">
    <source>
        <dbReference type="ARBA" id="ARBA00022729"/>
    </source>
</evidence>
<keyword evidence="1 2" id="KW-0732">Signal</keyword>
<organism evidence="4 5">
    <name type="scientific">Schizophyllum amplum</name>
    <dbReference type="NCBI Taxonomy" id="97359"/>
    <lineage>
        <taxon>Eukaryota</taxon>
        <taxon>Fungi</taxon>
        <taxon>Dikarya</taxon>
        <taxon>Basidiomycota</taxon>
        <taxon>Agaricomycotina</taxon>
        <taxon>Agaricomycetes</taxon>
        <taxon>Agaricomycetidae</taxon>
        <taxon>Agaricales</taxon>
        <taxon>Schizophyllaceae</taxon>
        <taxon>Schizophyllum</taxon>
    </lineage>
</organism>
<proteinExistence type="predicted"/>
<name>A0A550C362_9AGAR</name>
<evidence type="ECO:0000259" key="3">
    <source>
        <dbReference type="Pfam" id="PF10342"/>
    </source>
</evidence>
<dbReference type="InterPro" id="IPR018466">
    <property type="entry name" value="Kre9/Knh1-like_N"/>
</dbReference>
<gene>
    <name evidence="4" type="ORF">BD626DRAFT_157366</name>
</gene>
<dbReference type="OrthoDB" id="3199367at2759"/>
<dbReference type="Proteomes" id="UP000320762">
    <property type="component" value="Unassembled WGS sequence"/>
</dbReference>
<accession>A0A550C362</accession>
<feature type="domain" description="Yeast cell wall synthesis Kre9/Knh1-like N-terminal" evidence="3">
    <location>
        <begin position="39"/>
        <end position="125"/>
    </location>
</feature>